<evidence type="ECO:0000313" key="2">
    <source>
        <dbReference type="Proteomes" id="UP000058599"/>
    </source>
</evidence>
<dbReference type="GO" id="GO:0004300">
    <property type="term" value="F:enoyl-CoA hydratase activity"/>
    <property type="evidence" value="ECO:0007669"/>
    <property type="project" value="UniProtKB-EC"/>
</dbReference>
<reference evidence="1 2" key="1">
    <citation type="journal article" date="2016" name="BMC Genomics">
        <title>Genomic analysis of the nitrate-respiring Sphingopyxis granuli (formerly Sphingomonas macrogoltabida) strain TFA.</title>
        <authorList>
            <person name="Garcia-Romero I."/>
            <person name="Perez-Pulido A.J."/>
            <person name="Gonzalez-Flores Y.E."/>
            <person name="Reyes-Ramirez F."/>
            <person name="Santero E."/>
            <person name="Floriano B."/>
        </authorList>
    </citation>
    <scope>NUCLEOTIDE SEQUENCE [LARGE SCALE GENOMIC DNA]</scope>
    <source>
        <strain evidence="1 2">TFA</strain>
    </source>
</reference>
<keyword evidence="1" id="KW-0456">Lyase</keyword>
<gene>
    <name evidence="1" type="ORF">SGRAN_3611</name>
</gene>
<name>A0AA86L5T7_9SPHN</name>
<accession>A0AA86L5T7</accession>
<proteinExistence type="predicted"/>
<dbReference type="RefSeq" id="WP_067185967.1">
    <property type="nucleotide sequence ID" value="NZ_CP012199.1"/>
</dbReference>
<organism evidence="1 2">
    <name type="scientific">Sphingopyxis granuli</name>
    <dbReference type="NCBI Taxonomy" id="267128"/>
    <lineage>
        <taxon>Bacteria</taxon>
        <taxon>Pseudomonadati</taxon>
        <taxon>Pseudomonadota</taxon>
        <taxon>Alphaproteobacteria</taxon>
        <taxon>Sphingomonadales</taxon>
        <taxon>Sphingomonadaceae</taxon>
        <taxon>Sphingopyxis</taxon>
    </lineage>
</organism>
<dbReference type="AlphaFoldDB" id="A0AA86L5T7"/>
<protein>
    <submittedName>
        <fullName evidence="1">Enoyl-CoA hydratase</fullName>
        <ecNumber evidence="1">4.2.1.17</ecNumber>
    </submittedName>
</protein>
<sequence length="71" mass="7642">MFALKLAKEAVNAAQDAQGRAGAMQTAFAYHQLSHAHNMQTLGTLIDTRGIMSKNVDYNAKIYDPAKGSTS</sequence>
<keyword evidence="2" id="KW-1185">Reference proteome</keyword>
<dbReference type="EMBL" id="CP012199">
    <property type="protein sequence ID" value="AMG75952.1"/>
    <property type="molecule type" value="Genomic_DNA"/>
</dbReference>
<dbReference type="KEGG" id="sgi:SGRAN_3611"/>
<dbReference type="EC" id="4.2.1.17" evidence="1"/>
<evidence type="ECO:0000313" key="1">
    <source>
        <dbReference type="EMBL" id="AMG75952.1"/>
    </source>
</evidence>
<dbReference type="Proteomes" id="UP000058599">
    <property type="component" value="Chromosome"/>
</dbReference>